<keyword evidence="7" id="KW-0572">Peptidoglycan-anchor</keyword>
<evidence type="ECO:0000256" key="7">
    <source>
        <dbReference type="ARBA" id="ARBA00023088"/>
    </source>
</evidence>
<comment type="catalytic activity">
    <reaction evidence="11">
        <text>Endohydrolysis of (1-&gt;4)-beta-D-xylosidic linkages in xylans.</text>
        <dbReference type="EC" id="3.2.1.8"/>
    </reaction>
</comment>
<evidence type="ECO:0000256" key="13">
    <source>
        <dbReference type="SAM" id="Phobius"/>
    </source>
</evidence>
<dbReference type="Gene3D" id="2.60.40.1190">
    <property type="match status" value="1"/>
</dbReference>
<dbReference type="PROSITE" id="PS51760">
    <property type="entry name" value="GH10_2"/>
    <property type="match status" value="1"/>
</dbReference>
<evidence type="ECO:0000259" key="15">
    <source>
        <dbReference type="PROSITE" id="PS50847"/>
    </source>
</evidence>
<feature type="domain" description="GH10" evidence="16">
    <location>
        <begin position="193"/>
        <end position="541"/>
    </location>
</feature>
<dbReference type="SUPFAM" id="SSF49344">
    <property type="entry name" value="CBD9-like"/>
    <property type="match status" value="1"/>
</dbReference>
<dbReference type="Pfam" id="PF00331">
    <property type="entry name" value="Glyco_hydro_10"/>
    <property type="match status" value="1"/>
</dbReference>
<dbReference type="PRINTS" id="PR00134">
    <property type="entry name" value="GLHYDRLASE10"/>
</dbReference>
<evidence type="ECO:0000259" key="16">
    <source>
        <dbReference type="PROSITE" id="PS51760"/>
    </source>
</evidence>
<accession>A0A9W6M5Y1</accession>
<evidence type="ECO:0000256" key="3">
    <source>
        <dbReference type="ARBA" id="ARBA00022525"/>
    </source>
</evidence>
<dbReference type="Gene3D" id="3.20.20.80">
    <property type="entry name" value="Glycosidases"/>
    <property type="match status" value="1"/>
</dbReference>
<dbReference type="GO" id="GO:0031176">
    <property type="term" value="F:endo-1,4-beta-xylanase activity"/>
    <property type="evidence" value="ECO:0007669"/>
    <property type="project" value="UniProtKB-EC"/>
</dbReference>
<keyword evidence="2" id="KW-0134">Cell wall</keyword>
<name>A0A9W6M5Y1_9MICO</name>
<dbReference type="EC" id="3.2.1.8" evidence="11"/>
<evidence type="ECO:0000256" key="5">
    <source>
        <dbReference type="ARBA" id="ARBA00022737"/>
    </source>
</evidence>
<reference evidence="17" key="2">
    <citation type="submission" date="2023-01" db="EMBL/GenBank/DDBJ databases">
        <authorList>
            <person name="Sun Q."/>
            <person name="Evtushenko L."/>
        </authorList>
    </citation>
    <scope>NUCLEOTIDE SEQUENCE</scope>
    <source>
        <strain evidence="17">VKM Ac-1940</strain>
    </source>
</reference>
<keyword evidence="6 11" id="KW-0378">Hydrolase</keyword>
<reference evidence="17" key="1">
    <citation type="journal article" date="2014" name="Int. J. Syst. Evol. Microbiol.">
        <title>Complete genome sequence of Corynebacterium casei LMG S-19264T (=DSM 44701T), isolated from a smear-ripened cheese.</title>
        <authorList>
            <consortium name="US DOE Joint Genome Institute (JGI-PGF)"/>
            <person name="Walter F."/>
            <person name="Albersmeier A."/>
            <person name="Kalinowski J."/>
            <person name="Ruckert C."/>
        </authorList>
    </citation>
    <scope>NUCLEOTIDE SEQUENCE</scope>
    <source>
        <strain evidence="17">VKM Ac-1940</strain>
    </source>
</reference>
<feature type="domain" description="Gram-positive cocci surface proteins LPxTG" evidence="15">
    <location>
        <begin position="1016"/>
        <end position="1051"/>
    </location>
</feature>
<evidence type="ECO:0000256" key="11">
    <source>
        <dbReference type="RuleBase" id="RU361174"/>
    </source>
</evidence>
<dbReference type="GO" id="GO:0045493">
    <property type="term" value="P:xylan catabolic process"/>
    <property type="evidence" value="ECO:0007669"/>
    <property type="project" value="UniProtKB-KW"/>
</dbReference>
<dbReference type="PROSITE" id="PS51318">
    <property type="entry name" value="TAT"/>
    <property type="match status" value="1"/>
</dbReference>
<evidence type="ECO:0000256" key="1">
    <source>
        <dbReference type="ARBA" id="ARBA00007495"/>
    </source>
</evidence>
<keyword evidence="3" id="KW-0964">Secreted</keyword>
<evidence type="ECO:0000313" key="18">
    <source>
        <dbReference type="Proteomes" id="UP001142291"/>
    </source>
</evidence>
<dbReference type="AlphaFoldDB" id="A0A9W6M5Y1"/>
<evidence type="ECO:0000256" key="14">
    <source>
        <dbReference type="SAM" id="SignalP"/>
    </source>
</evidence>
<dbReference type="SUPFAM" id="SSF51445">
    <property type="entry name" value="(Trans)glycosidases"/>
    <property type="match status" value="1"/>
</dbReference>
<dbReference type="InterPro" id="IPR003305">
    <property type="entry name" value="CenC_carb-bd"/>
</dbReference>
<keyword evidence="4 14" id="KW-0732">Signal</keyword>
<proteinExistence type="inferred from homology"/>
<dbReference type="Pfam" id="PF02018">
    <property type="entry name" value="CBM_4_9"/>
    <property type="match status" value="1"/>
</dbReference>
<keyword evidence="10 11" id="KW-0624">Polysaccharide degradation</keyword>
<feature type="region of interest" description="Disordered" evidence="12">
    <location>
        <begin position="982"/>
        <end position="1019"/>
    </location>
</feature>
<evidence type="ECO:0000256" key="8">
    <source>
        <dbReference type="ARBA" id="ARBA00023277"/>
    </source>
</evidence>
<protein>
    <recommendedName>
        <fullName evidence="11">Beta-xylanase</fullName>
        <ecNumber evidence="11">3.2.1.8</ecNumber>
    </recommendedName>
</protein>
<dbReference type="InterPro" id="IPR044846">
    <property type="entry name" value="GH10"/>
</dbReference>
<dbReference type="InterPro" id="IPR017853">
    <property type="entry name" value="GH"/>
</dbReference>
<evidence type="ECO:0000256" key="4">
    <source>
        <dbReference type="ARBA" id="ARBA00022729"/>
    </source>
</evidence>
<evidence type="ECO:0000256" key="6">
    <source>
        <dbReference type="ARBA" id="ARBA00022801"/>
    </source>
</evidence>
<keyword evidence="13" id="KW-1133">Transmembrane helix</keyword>
<sequence length="1051" mass="109223">MNSPSPLARRRWAVALAASLAAGALLAPAAAAAATPTPAPVTVLFSNFEQGRIAPWVAYGDGVSLSSYHTVRLSHETSLRVAQRTQSSHGVTTDITALTSAGQRYTAGVWARLEAGAAPTRVTITAIENGERAVAVAAATTVTADGWTSVAGDYTRAADATRVQIVVSAESATDSFLIDDALLTAYSSTVGVIPDTKPLKDAMPFPLGAATYQRFTTGGPGEVLSRHFDQVTPENYMKPEAWYTADRSFVTSNPEADALMDWAKSTGGRVYGHVLAWHSQIPGWFFQNDQGGALTSSDADKAVLRGRLKAHIDNIAKYFADRYGPYGSAGNPLTAWDVVNEVIADSTSASSNGMRTSNWYNVLGEGFVDDAFRFADEAFNHTYAAPGSARPVSLFINEYGTEGGDNASSKLQRYYDLVTRLLAREVPVDGVGHQFHVSLNTPVGNLDLALKKFEALPVVQAVTEFDVATGFPATERLLIRQGTYVGQAFDIFRAHDANKDLYSVTVWGLADLGSWRYYEGAPLLFDDYYQPKWAYAGAIGAPIPAEPKALSVFGGDVALDAHAFTAPTWSALARTAIREGSDFAARWSADHLTLHVRSNDTSTSADDAVVVQVDGVAYELRRDGTGDLPGVAKNTATGWETVVHVPAADLRAGSALKFNVVVRDGVNEQGWNAPGISGDLTLLEDLSTVDIVRTVSAPDIDGSVDPAWADAHPVTTGKAVNGTDTASAEVRSLWSGSDDTLYLLAQVTDPMIDTSASAAHEKDSVEFFVDLGNTKSGAYTAGDMQLRINANGERSFGAGDAAAQSARVASAVARVDGGYIVEAAIAMNGHGGPGAHVGLDFQVNDAADGRRIGVRTWADPTGSGWNSTGRWGVGTFVTGEDAAPMAIVLGSPSVVAGGAVSAQLSGFTPGDLLELSVEPAAGASTRALAAEASVPVSTVPVAIDENGGASVSVPIPADTAAGDYTVRARQVGTLLADAALTVTAPTTPGDGGGTDHGSGTPGTGGQPSGGQASGSLSSTGGDASGLIGATLGGVLLLAAGALLLRRRRLVR</sequence>
<dbReference type="GO" id="GO:0030246">
    <property type="term" value="F:carbohydrate binding"/>
    <property type="evidence" value="ECO:0007669"/>
    <property type="project" value="InterPro"/>
</dbReference>
<dbReference type="SMART" id="SM00633">
    <property type="entry name" value="Glyco_10"/>
    <property type="match status" value="1"/>
</dbReference>
<evidence type="ECO:0000256" key="2">
    <source>
        <dbReference type="ARBA" id="ARBA00022512"/>
    </source>
</evidence>
<dbReference type="InterPro" id="IPR001000">
    <property type="entry name" value="GH10_dom"/>
</dbReference>
<dbReference type="PROSITE" id="PS50847">
    <property type="entry name" value="GRAM_POS_ANCHORING"/>
    <property type="match status" value="1"/>
</dbReference>
<dbReference type="InterPro" id="IPR008979">
    <property type="entry name" value="Galactose-bd-like_sf"/>
</dbReference>
<keyword evidence="5" id="KW-0677">Repeat</keyword>
<dbReference type="InterPro" id="IPR019931">
    <property type="entry name" value="LPXTG_anchor"/>
</dbReference>
<dbReference type="InterPro" id="IPR010502">
    <property type="entry name" value="Carb-bd_dom_fam9"/>
</dbReference>
<dbReference type="EMBL" id="BSER01000007">
    <property type="protein sequence ID" value="GLJ95055.1"/>
    <property type="molecule type" value="Genomic_DNA"/>
</dbReference>
<feature type="compositionally biased region" description="Gly residues" evidence="12">
    <location>
        <begin position="989"/>
        <end position="1012"/>
    </location>
</feature>
<keyword evidence="13" id="KW-0812">Transmembrane</keyword>
<dbReference type="Gene3D" id="2.60.120.260">
    <property type="entry name" value="Galactose-binding domain-like"/>
    <property type="match status" value="1"/>
</dbReference>
<dbReference type="PANTHER" id="PTHR31490:SF90">
    <property type="entry name" value="ENDO-1,4-BETA-XYLANASE A"/>
    <property type="match status" value="1"/>
</dbReference>
<feature type="transmembrane region" description="Helical" evidence="13">
    <location>
        <begin position="1023"/>
        <end position="1044"/>
    </location>
</feature>
<dbReference type="Proteomes" id="UP001142291">
    <property type="component" value="Unassembled WGS sequence"/>
</dbReference>
<keyword evidence="8 11" id="KW-0119">Carbohydrate metabolism</keyword>
<dbReference type="Pfam" id="PF06452">
    <property type="entry name" value="CBM9_1"/>
    <property type="match status" value="1"/>
</dbReference>
<keyword evidence="9 11" id="KW-0326">Glycosidase</keyword>
<organism evidence="17 18">
    <name type="scientific">Microbacterium dextranolyticum</name>
    <dbReference type="NCBI Taxonomy" id="36806"/>
    <lineage>
        <taxon>Bacteria</taxon>
        <taxon>Bacillati</taxon>
        <taxon>Actinomycetota</taxon>
        <taxon>Actinomycetes</taxon>
        <taxon>Micrococcales</taxon>
        <taxon>Microbacteriaceae</taxon>
        <taxon>Microbacterium</taxon>
    </lineage>
</organism>
<comment type="caution">
    <text evidence="17">The sequence shown here is derived from an EMBL/GenBank/DDBJ whole genome shotgun (WGS) entry which is preliminary data.</text>
</comment>
<feature type="chain" id="PRO_5040762923" description="Beta-xylanase" evidence="14">
    <location>
        <begin position="34"/>
        <end position="1051"/>
    </location>
</feature>
<dbReference type="RefSeq" id="WP_204964507.1">
    <property type="nucleotide sequence ID" value="NZ_BAAAUR010000004.1"/>
</dbReference>
<keyword evidence="18" id="KW-1185">Reference proteome</keyword>
<dbReference type="SUPFAM" id="SSF49785">
    <property type="entry name" value="Galactose-binding domain-like"/>
    <property type="match status" value="1"/>
</dbReference>
<dbReference type="InterPro" id="IPR006311">
    <property type="entry name" value="TAT_signal"/>
</dbReference>
<evidence type="ECO:0000256" key="10">
    <source>
        <dbReference type="ARBA" id="ARBA00023326"/>
    </source>
</evidence>
<comment type="similarity">
    <text evidence="1 11">Belongs to the glycosyl hydrolase 10 (cellulase F) family.</text>
</comment>
<feature type="signal peptide" evidence="14">
    <location>
        <begin position="1"/>
        <end position="33"/>
    </location>
</feature>
<evidence type="ECO:0000313" key="17">
    <source>
        <dbReference type="EMBL" id="GLJ95055.1"/>
    </source>
</evidence>
<keyword evidence="13" id="KW-0472">Membrane</keyword>
<gene>
    <name evidence="17" type="ORF">GCM10017591_11170</name>
</gene>
<evidence type="ECO:0000256" key="9">
    <source>
        <dbReference type="ARBA" id="ARBA00023295"/>
    </source>
</evidence>
<evidence type="ECO:0000256" key="12">
    <source>
        <dbReference type="SAM" id="MobiDB-lite"/>
    </source>
</evidence>
<dbReference type="PANTHER" id="PTHR31490">
    <property type="entry name" value="GLYCOSYL HYDROLASE"/>
    <property type="match status" value="1"/>
</dbReference>